<feature type="compositionally biased region" description="Polar residues" evidence="1">
    <location>
        <begin position="205"/>
        <end position="215"/>
    </location>
</feature>
<proteinExistence type="predicted"/>
<evidence type="ECO:0000313" key="2">
    <source>
        <dbReference type="EMBL" id="KAG0004493.1"/>
    </source>
</evidence>
<feature type="compositionally biased region" description="Basic and acidic residues" evidence="1">
    <location>
        <begin position="85"/>
        <end position="94"/>
    </location>
</feature>
<feature type="compositionally biased region" description="Polar residues" evidence="1">
    <location>
        <begin position="164"/>
        <end position="181"/>
    </location>
</feature>
<dbReference type="AlphaFoldDB" id="A0A9P6MJ51"/>
<dbReference type="Proteomes" id="UP000703661">
    <property type="component" value="Unassembled WGS sequence"/>
</dbReference>
<organism evidence="2 3">
    <name type="scientific">Entomortierella chlamydospora</name>
    <dbReference type="NCBI Taxonomy" id="101097"/>
    <lineage>
        <taxon>Eukaryota</taxon>
        <taxon>Fungi</taxon>
        <taxon>Fungi incertae sedis</taxon>
        <taxon>Mucoromycota</taxon>
        <taxon>Mortierellomycotina</taxon>
        <taxon>Mortierellomycetes</taxon>
        <taxon>Mortierellales</taxon>
        <taxon>Mortierellaceae</taxon>
        <taxon>Entomortierella</taxon>
    </lineage>
</organism>
<name>A0A9P6MJ51_9FUNG</name>
<dbReference type="EMBL" id="JAAAID010002762">
    <property type="protein sequence ID" value="KAG0004493.1"/>
    <property type="molecule type" value="Genomic_DNA"/>
</dbReference>
<reference evidence="2" key="1">
    <citation type="journal article" date="2020" name="Fungal Divers.">
        <title>Resolving the Mortierellaceae phylogeny through synthesis of multi-gene phylogenetics and phylogenomics.</title>
        <authorList>
            <person name="Vandepol N."/>
            <person name="Liber J."/>
            <person name="Desiro A."/>
            <person name="Na H."/>
            <person name="Kennedy M."/>
            <person name="Barry K."/>
            <person name="Grigoriev I.V."/>
            <person name="Miller A.N."/>
            <person name="O'Donnell K."/>
            <person name="Stajich J.E."/>
            <person name="Bonito G."/>
        </authorList>
    </citation>
    <scope>NUCLEOTIDE SEQUENCE</scope>
    <source>
        <strain evidence="2">NRRL 2769</strain>
    </source>
</reference>
<evidence type="ECO:0000256" key="1">
    <source>
        <dbReference type="SAM" id="MobiDB-lite"/>
    </source>
</evidence>
<accession>A0A9P6MJ51</accession>
<gene>
    <name evidence="2" type="ORF">BGZ80_005612</name>
</gene>
<feature type="compositionally biased region" description="Basic and acidic residues" evidence="1">
    <location>
        <begin position="238"/>
        <end position="250"/>
    </location>
</feature>
<evidence type="ECO:0000313" key="3">
    <source>
        <dbReference type="Proteomes" id="UP000703661"/>
    </source>
</evidence>
<feature type="compositionally biased region" description="Polar residues" evidence="1">
    <location>
        <begin position="33"/>
        <end position="69"/>
    </location>
</feature>
<protein>
    <submittedName>
        <fullName evidence="2">Uncharacterized protein</fullName>
    </submittedName>
</protein>
<sequence length="335" mass="37358">MKRIPPQRPRTVASQPQSPNIIQNYGNKAGGATSDTYSYSLSRRNNSKSNYKASESSQHQQCALSNSSDGVPDSSHENSDDDFEVDSRKTRRTENQVATGGPQRHQHSLGPRPTSSHKRDLGKKTSKALPEQQAQSDYNETLDEHWPSFPDQMDFDYKLDSDSPLESSPIMRTTGNTQSALPSILDANHDTIDDIDELLMEDASSPRSRIPSNVRSTKRQDDVPETKAPKSKNGQGDAEDKSTHKDKSRPGDFTFENDEYIDDERKLESKTLNESKTKDRGSDAQLNSEDPMSVCQDTDRNKALDQAMGPLMFDIPVGATDFKSRLGGKEKWSQC</sequence>
<feature type="compositionally biased region" description="Basic and acidic residues" evidence="1">
    <location>
        <begin position="218"/>
        <end position="228"/>
    </location>
</feature>
<feature type="compositionally biased region" description="Polar residues" evidence="1">
    <location>
        <begin position="12"/>
        <end position="26"/>
    </location>
</feature>
<keyword evidence="3" id="KW-1185">Reference proteome</keyword>
<comment type="caution">
    <text evidence="2">The sequence shown here is derived from an EMBL/GenBank/DDBJ whole genome shotgun (WGS) entry which is preliminary data.</text>
</comment>
<feature type="region of interest" description="Disordered" evidence="1">
    <location>
        <begin position="1"/>
        <end position="296"/>
    </location>
</feature>
<feature type="compositionally biased region" description="Basic and acidic residues" evidence="1">
    <location>
        <begin position="263"/>
        <end position="282"/>
    </location>
</feature>